<dbReference type="HAMAP" id="MF_00048">
    <property type="entry name" value="UPF0102"/>
    <property type="match status" value="1"/>
</dbReference>
<dbReference type="InterPro" id="IPR003509">
    <property type="entry name" value="UPF0102_YraN-like"/>
</dbReference>
<dbReference type="EMBL" id="AP012029">
    <property type="protein sequence ID" value="BAJ64118.1"/>
    <property type="molecule type" value="Genomic_DNA"/>
</dbReference>
<dbReference type="NCBIfam" id="NF009150">
    <property type="entry name" value="PRK12497.1-3"/>
    <property type="match status" value="1"/>
</dbReference>
<evidence type="ECO:0000256" key="1">
    <source>
        <dbReference type="ARBA" id="ARBA00006738"/>
    </source>
</evidence>
<reference evidence="3 4" key="1">
    <citation type="submission" date="2010-12" db="EMBL/GenBank/DDBJ databases">
        <title>Whole genome sequence of Anaerolinea thermophila UNI-1.</title>
        <authorList>
            <person name="Narita-Yamada S."/>
            <person name="Kishi E."/>
            <person name="Watanabe Y."/>
            <person name="Takasaki K."/>
            <person name="Ankai A."/>
            <person name="Oguchi A."/>
            <person name="Fukui S."/>
            <person name="Takahashi M."/>
            <person name="Yashiro I."/>
            <person name="Hosoyama A."/>
            <person name="Sekiguchi Y."/>
            <person name="Hanada S."/>
            <person name="Fujita N."/>
        </authorList>
    </citation>
    <scope>NUCLEOTIDE SEQUENCE [LARGE SCALE GENOMIC DNA]</scope>
    <source>
        <strain evidence="4">DSM 14523 / JCM 11388 / NBRC 100420 / UNI-1</strain>
    </source>
</reference>
<dbReference type="NCBIfam" id="NF009154">
    <property type="entry name" value="PRK12497.3-3"/>
    <property type="match status" value="1"/>
</dbReference>
<dbReference type="STRING" id="926569.ANT_20920"/>
<dbReference type="KEGG" id="atm:ANT_20920"/>
<dbReference type="Proteomes" id="UP000008922">
    <property type="component" value="Chromosome"/>
</dbReference>
<comment type="similarity">
    <text evidence="1 2">Belongs to the UPF0102 family.</text>
</comment>
<sequence length="121" mass="14054">MSLYRQRVGKWGEDLAARYLSQKGYLILARNVRTEYGEIDIVAQRDQTMVFVEVKTRTNRDFGYPETALTEKKKSHLFKAIQAYLQKENSEPTAWQVDVLAILREKGGETLIEHFENALTE</sequence>
<dbReference type="Pfam" id="PF02021">
    <property type="entry name" value="UPF0102"/>
    <property type="match status" value="1"/>
</dbReference>
<dbReference type="GO" id="GO:0003676">
    <property type="term" value="F:nucleic acid binding"/>
    <property type="evidence" value="ECO:0007669"/>
    <property type="project" value="InterPro"/>
</dbReference>
<evidence type="ECO:0000313" key="3">
    <source>
        <dbReference type="EMBL" id="BAJ64118.1"/>
    </source>
</evidence>
<gene>
    <name evidence="3" type="ordered locus">ANT_20920</name>
</gene>
<dbReference type="CDD" id="cd20736">
    <property type="entry name" value="PoNe_Nuclease"/>
    <property type="match status" value="1"/>
</dbReference>
<protein>
    <recommendedName>
        <fullName evidence="2">UPF0102 protein ANT_20920</fullName>
    </recommendedName>
</protein>
<dbReference type="HOGENOM" id="CLU_115353_2_1_0"/>
<dbReference type="OrthoDB" id="9802516at2"/>
<dbReference type="SUPFAM" id="SSF52980">
    <property type="entry name" value="Restriction endonuclease-like"/>
    <property type="match status" value="1"/>
</dbReference>
<evidence type="ECO:0000313" key="4">
    <source>
        <dbReference type="Proteomes" id="UP000008922"/>
    </source>
</evidence>
<dbReference type="PANTHER" id="PTHR34039:SF1">
    <property type="entry name" value="UPF0102 PROTEIN YRAN"/>
    <property type="match status" value="1"/>
</dbReference>
<evidence type="ECO:0000256" key="2">
    <source>
        <dbReference type="HAMAP-Rule" id="MF_00048"/>
    </source>
</evidence>
<dbReference type="eggNOG" id="COG0792">
    <property type="taxonomic scope" value="Bacteria"/>
</dbReference>
<dbReference type="InParanoid" id="E8MXN7"/>
<organism evidence="3 4">
    <name type="scientific">Anaerolinea thermophila (strain DSM 14523 / JCM 11388 / NBRC 100420 / UNI-1)</name>
    <dbReference type="NCBI Taxonomy" id="926569"/>
    <lineage>
        <taxon>Bacteria</taxon>
        <taxon>Bacillati</taxon>
        <taxon>Chloroflexota</taxon>
        <taxon>Anaerolineae</taxon>
        <taxon>Anaerolineales</taxon>
        <taxon>Anaerolineaceae</taxon>
        <taxon>Anaerolinea</taxon>
    </lineage>
</organism>
<dbReference type="Gene3D" id="3.40.1350.10">
    <property type="match status" value="1"/>
</dbReference>
<proteinExistence type="inferred from homology"/>
<keyword evidence="4" id="KW-1185">Reference proteome</keyword>
<dbReference type="InterPro" id="IPR011335">
    <property type="entry name" value="Restrct_endonuc-II-like"/>
</dbReference>
<dbReference type="RefSeq" id="WP_013560488.1">
    <property type="nucleotide sequence ID" value="NC_014960.1"/>
</dbReference>
<name>E8MXN7_ANATU</name>
<dbReference type="InterPro" id="IPR011856">
    <property type="entry name" value="tRNA_endonuc-like_dom_sf"/>
</dbReference>
<accession>E8MXN7</accession>
<dbReference type="AlphaFoldDB" id="E8MXN7"/>
<dbReference type="PANTHER" id="PTHR34039">
    <property type="entry name" value="UPF0102 PROTEIN YRAN"/>
    <property type="match status" value="1"/>
</dbReference>